<dbReference type="Pfam" id="PF21205">
    <property type="entry name" value="Rep3_C"/>
    <property type="match status" value="1"/>
</dbReference>
<dbReference type="InterPro" id="IPR036390">
    <property type="entry name" value="WH_DNA-bd_sf"/>
</dbReference>
<dbReference type="EMBL" id="AP024814">
    <property type="protein sequence ID" value="BCZ17062.1"/>
    <property type="molecule type" value="Genomic_DNA"/>
</dbReference>
<accession>A0ABM7S941</accession>
<feature type="domain" description="Initiator Rep protein WH1" evidence="3">
    <location>
        <begin position="209"/>
        <end position="360"/>
    </location>
</feature>
<dbReference type="InterPro" id="IPR036388">
    <property type="entry name" value="WH-like_DNA-bd_sf"/>
</dbReference>
<evidence type="ECO:0000256" key="2">
    <source>
        <dbReference type="SAM" id="MobiDB-lite"/>
    </source>
</evidence>
<dbReference type="Gene3D" id="1.10.10.10">
    <property type="entry name" value="Winged helix-like DNA-binding domain superfamily/Winged helix DNA-binding domain"/>
    <property type="match status" value="1"/>
</dbReference>
<dbReference type="SUPFAM" id="SSF46785">
    <property type="entry name" value="Winged helix' DNA-binding domain"/>
    <property type="match status" value="1"/>
</dbReference>
<reference evidence="4 5" key="1">
    <citation type="submission" date="2021-07" db="EMBL/GenBank/DDBJ databases">
        <title>Novel Helicobacter sp. Isolated from a dog.</title>
        <authorList>
            <person name="Rimbara E."/>
            <person name="Suzuki M."/>
        </authorList>
    </citation>
    <scope>NUCLEOTIDE SEQUENCE [LARGE SCALE GENOMIC DNA]</scope>
    <source>
        <strain evidence="5">NHP19-003</strain>
    </source>
</reference>
<dbReference type="InterPro" id="IPR000525">
    <property type="entry name" value="Initiator_Rep_WH1"/>
</dbReference>
<evidence type="ECO:0000313" key="4">
    <source>
        <dbReference type="EMBL" id="BCZ17062.1"/>
    </source>
</evidence>
<sequence length="550" mass="61984">MPPRAYRSKRKAWLTKYLLEAKCAEHPELIEKLFPVKAKIIKDLAQVVLAHEWESNDTSSINTSQQTKDTLKHFSTLMASLQEMLDNAPSPTIKEGLEFGIKDCIDKMEGALTAWTEWIDPKDKPKDTIPITEFTKPQSAKPQEENTPQPQPQEPPQEVAKEVVAQEPQTALAPIVQEPQDLQKQGLLAPQNAPSVPGKSLSIANKSQIVMHNNIYKVNLGHLSELETNLLFNLCHRLKDKQDTLVTYTAKEIRAFAGDPKMSNKNLLKLSIDLVDNLIKANFRQIAQVDGELTLIRTATIFSVFEVGVRDRVVEFLNVQVNAPHFTYLLNELSANFTAMRLSTYMSLSGKYPKNLFRLLERYKNEAVDGVFQVHMYQNDLEGFCAFMGVPKDFRKDNIDAYVLNPAIKKLTQKSPKKSFTPPYKSIKVIKNKAKAQGAKVLGYTFEVTLNTPEQEQANELEKGQEPHKKPKRFTKQDIKALNDTIGMQGALIVKDQEGKDFALNYACVVDFVPSPKTRGICIQFRVNGVLNPKILAIIALYKKHEGLGL</sequence>
<comment type="similarity">
    <text evidence="1">Belongs to the initiator RepB protein family.</text>
</comment>
<organism evidence="4 5">
    <name type="scientific">Helicobacter gastrocanis</name>
    <dbReference type="NCBI Taxonomy" id="2849641"/>
    <lineage>
        <taxon>Bacteria</taxon>
        <taxon>Pseudomonadati</taxon>
        <taxon>Campylobacterota</taxon>
        <taxon>Epsilonproteobacteria</taxon>
        <taxon>Campylobacterales</taxon>
        <taxon>Helicobacteraceae</taxon>
        <taxon>Helicobacter</taxon>
    </lineage>
</organism>
<gene>
    <name evidence="4" type="ORF">NHP190003_03440</name>
</gene>
<evidence type="ECO:0000259" key="3">
    <source>
        <dbReference type="Pfam" id="PF01051"/>
    </source>
</evidence>
<evidence type="ECO:0000256" key="1">
    <source>
        <dbReference type="ARBA" id="ARBA00038283"/>
    </source>
</evidence>
<name>A0ABM7S941_9HELI</name>
<protein>
    <recommendedName>
        <fullName evidence="3">Initiator Rep protein WH1 domain-containing protein</fullName>
    </recommendedName>
</protein>
<evidence type="ECO:0000313" key="5">
    <source>
        <dbReference type="Proteomes" id="UP000826775"/>
    </source>
</evidence>
<proteinExistence type="inferred from homology"/>
<keyword evidence="5" id="KW-1185">Reference proteome</keyword>
<dbReference type="Pfam" id="PF01051">
    <property type="entry name" value="Rep3_N"/>
    <property type="match status" value="1"/>
</dbReference>
<dbReference type="Proteomes" id="UP000826775">
    <property type="component" value="Chromosome"/>
</dbReference>
<feature type="region of interest" description="Disordered" evidence="2">
    <location>
        <begin position="118"/>
        <end position="158"/>
    </location>
</feature>